<dbReference type="AlphaFoldDB" id="A0A2Z7C5A0"/>
<proteinExistence type="predicted"/>
<feature type="compositionally biased region" description="Basic and acidic residues" evidence="1">
    <location>
        <begin position="14"/>
        <end position="32"/>
    </location>
</feature>
<keyword evidence="3" id="KW-1185">Reference proteome</keyword>
<evidence type="ECO:0000256" key="1">
    <source>
        <dbReference type="SAM" id="MobiDB-lite"/>
    </source>
</evidence>
<sequence>MRSVVASHGPGSNPREEISRHDIAEASPERRPAGAAATTKLSATACETPRQGDATPCADRAQPSPIVRPAAVLHTAATRVTGSRPKRGQRAASERIRAYRAASNVCRPASFAHRSPSHVATSVGQHRAIASGSVAIFAASARPLARRARGRRGSSVRNGTCCGAAMCGGAGQSTCDDVFGLLDLKFNVRYNYGNFVLIRSKNTGSDTTVGDPDHAPPTRQRKNRKYMSRRRSI</sequence>
<gene>
    <name evidence="2" type="ORF">F511_31269</name>
</gene>
<organism evidence="2 3">
    <name type="scientific">Dorcoceras hygrometricum</name>
    <dbReference type="NCBI Taxonomy" id="472368"/>
    <lineage>
        <taxon>Eukaryota</taxon>
        <taxon>Viridiplantae</taxon>
        <taxon>Streptophyta</taxon>
        <taxon>Embryophyta</taxon>
        <taxon>Tracheophyta</taxon>
        <taxon>Spermatophyta</taxon>
        <taxon>Magnoliopsida</taxon>
        <taxon>eudicotyledons</taxon>
        <taxon>Gunneridae</taxon>
        <taxon>Pentapetalae</taxon>
        <taxon>asterids</taxon>
        <taxon>lamiids</taxon>
        <taxon>Lamiales</taxon>
        <taxon>Gesneriaceae</taxon>
        <taxon>Didymocarpoideae</taxon>
        <taxon>Trichosporeae</taxon>
        <taxon>Loxocarpinae</taxon>
        <taxon>Dorcoceras</taxon>
    </lineage>
</organism>
<dbReference type="EMBL" id="KV000980">
    <property type="protein sequence ID" value="KZV39425.1"/>
    <property type="molecule type" value="Genomic_DNA"/>
</dbReference>
<reference evidence="2 3" key="1">
    <citation type="journal article" date="2015" name="Proc. Natl. Acad. Sci. U.S.A.">
        <title>The resurrection genome of Boea hygrometrica: A blueprint for survival of dehydration.</title>
        <authorList>
            <person name="Xiao L."/>
            <person name="Yang G."/>
            <person name="Zhang L."/>
            <person name="Yang X."/>
            <person name="Zhao S."/>
            <person name="Ji Z."/>
            <person name="Zhou Q."/>
            <person name="Hu M."/>
            <person name="Wang Y."/>
            <person name="Chen M."/>
            <person name="Xu Y."/>
            <person name="Jin H."/>
            <person name="Xiao X."/>
            <person name="Hu G."/>
            <person name="Bao F."/>
            <person name="Hu Y."/>
            <person name="Wan P."/>
            <person name="Li L."/>
            <person name="Deng X."/>
            <person name="Kuang T."/>
            <person name="Xiang C."/>
            <person name="Zhu J.K."/>
            <person name="Oliver M.J."/>
            <person name="He Y."/>
        </authorList>
    </citation>
    <scope>NUCLEOTIDE SEQUENCE [LARGE SCALE GENOMIC DNA]</scope>
    <source>
        <strain evidence="3">cv. XS01</strain>
    </source>
</reference>
<feature type="compositionally biased region" description="Basic residues" evidence="1">
    <location>
        <begin position="219"/>
        <end position="233"/>
    </location>
</feature>
<dbReference type="Proteomes" id="UP000250235">
    <property type="component" value="Unassembled WGS sequence"/>
</dbReference>
<name>A0A2Z7C5A0_9LAMI</name>
<evidence type="ECO:0000313" key="3">
    <source>
        <dbReference type="Proteomes" id="UP000250235"/>
    </source>
</evidence>
<feature type="region of interest" description="Disordered" evidence="1">
    <location>
        <begin position="203"/>
        <end position="233"/>
    </location>
</feature>
<protein>
    <submittedName>
        <fullName evidence="2">Uncharacterized protein</fullName>
    </submittedName>
</protein>
<accession>A0A2Z7C5A0</accession>
<evidence type="ECO:0000313" key="2">
    <source>
        <dbReference type="EMBL" id="KZV39425.1"/>
    </source>
</evidence>
<feature type="region of interest" description="Disordered" evidence="1">
    <location>
        <begin position="1"/>
        <end position="62"/>
    </location>
</feature>